<protein>
    <submittedName>
        <fullName evidence="3">Antirestriction protein</fullName>
    </submittedName>
</protein>
<feature type="non-terminal residue" evidence="3">
    <location>
        <position position="1"/>
    </location>
</feature>
<proteinExistence type="predicted"/>
<accession>K1UBY0</accession>
<dbReference type="InterPro" id="IPR025465">
    <property type="entry name" value="DUF4316"/>
</dbReference>
<organism evidence="3">
    <name type="scientific">human gut metagenome</name>
    <dbReference type="NCBI Taxonomy" id="408170"/>
    <lineage>
        <taxon>unclassified sequences</taxon>
        <taxon>metagenomes</taxon>
        <taxon>organismal metagenomes</taxon>
    </lineage>
</organism>
<evidence type="ECO:0000256" key="1">
    <source>
        <dbReference type="SAM" id="MobiDB-lite"/>
    </source>
</evidence>
<feature type="region of interest" description="Disordered" evidence="1">
    <location>
        <begin position="123"/>
        <end position="169"/>
    </location>
</feature>
<evidence type="ECO:0000259" key="2">
    <source>
        <dbReference type="Pfam" id="PF14195"/>
    </source>
</evidence>
<gene>
    <name evidence="3" type="ORF">LEA_05064</name>
</gene>
<evidence type="ECO:0000313" key="3">
    <source>
        <dbReference type="EMBL" id="EKC75705.1"/>
    </source>
</evidence>
<sequence length="169" mass="18683">DDDTLRLLDLEVKEVPEMPDPALTVQDMKDYGYAWAGVLPAGQEAAEKALEKGCEVYRLYSDNTEGLCVDAKEIADHVAKGGMLGISKESWMAALEKENYLKAAEMSMEDDYGMIDGIINNGPKEDKTLDAKAPERGEKSSIMDRLKSAKAEKQKECCPPKKHKGEIEL</sequence>
<dbReference type="AlphaFoldDB" id="K1UBY0"/>
<feature type="domain" description="DUF4316" evidence="2">
    <location>
        <begin position="97"/>
        <end position="139"/>
    </location>
</feature>
<reference evidence="3" key="1">
    <citation type="journal article" date="2013" name="Environ. Microbiol.">
        <title>Microbiota from the distal guts of lean and obese adolescents exhibit partial functional redundancy besides clear differences in community structure.</title>
        <authorList>
            <person name="Ferrer M."/>
            <person name="Ruiz A."/>
            <person name="Lanza F."/>
            <person name="Haange S.B."/>
            <person name="Oberbach A."/>
            <person name="Till H."/>
            <person name="Bargiela R."/>
            <person name="Campoy C."/>
            <person name="Segura M.T."/>
            <person name="Richter M."/>
            <person name="von Bergen M."/>
            <person name="Seifert J."/>
            <person name="Suarez A."/>
        </authorList>
    </citation>
    <scope>NUCLEOTIDE SEQUENCE</scope>
</reference>
<comment type="caution">
    <text evidence="3">The sequence shown here is derived from an EMBL/GenBank/DDBJ whole genome shotgun (WGS) entry which is preliminary data.</text>
</comment>
<dbReference type="EMBL" id="AJWY01003317">
    <property type="protein sequence ID" value="EKC75705.1"/>
    <property type="molecule type" value="Genomic_DNA"/>
</dbReference>
<dbReference type="Pfam" id="PF14195">
    <property type="entry name" value="DUF4316"/>
    <property type="match status" value="1"/>
</dbReference>
<name>K1UBY0_9ZZZZ</name>